<organism evidence="2 3">
    <name type="scientific">Trichuris muris</name>
    <name type="common">Mouse whipworm</name>
    <dbReference type="NCBI Taxonomy" id="70415"/>
    <lineage>
        <taxon>Eukaryota</taxon>
        <taxon>Metazoa</taxon>
        <taxon>Ecdysozoa</taxon>
        <taxon>Nematoda</taxon>
        <taxon>Enoplea</taxon>
        <taxon>Dorylaimia</taxon>
        <taxon>Trichinellida</taxon>
        <taxon>Trichuridae</taxon>
        <taxon>Trichuris</taxon>
    </lineage>
</organism>
<protein>
    <submittedName>
        <fullName evidence="3">Uncharacterized protein</fullName>
    </submittedName>
</protein>
<evidence type="ECO:0000313" key="2">
    <source>
        <dbReference type="Proteomes" id="UP000046395"/>
    </source>
</evidence>
<keyword evidence="2" id="KW-1185">Reference proteome</keyword>
<dbReference type="Proteomes" id="UP000046395">
    <property type="component" value="Unassembled WGS sequence"/>
</dbReference>
<evidence type="ECO:0000256" key="1">
    <source>
        <dbReference type="SAM" id="MobiDB-lite"/>
    </source>
</evidence>
<feature type="region of interest" description="Disordered" evidence="1">
    <location>
        <begin position="1"/>
        <end position="30"/>
    </location>
</feature>
<feature type="compositionally biased region" description="Basic and acidic residues" evidence="1">
    <location>
        <begin position="15"/>
        <end position="27"/>
    </location>
</feature>
<reference evidence="3" key="1">
    <citation type="submission" date="2019-12" db="UniProtKB">
        <authorList>
            <consortium name="WormBaseParasite"/>
        </authorList>
    </citation>
    <scope>IDENTIFICATION</scope>
</reference>
<name>A0A5S6Q7S3_TRIMR</name>
<accession>A0A5S6Q7S3</accession>
<dbReference type="WBParaSite" id="TMUE_1000003233.1">
    <property type="protein sequence ID" value="TMUE_1000003233.1"/>
    <property type="gene ID" value="WBGene00298653"/>
</dbReference>
<proteinExistence type="predicted"/>
<sequence>MFCSPTWRPPSGGRAPREPSTRSRKLPEAAVNPRETCLRIVGRSRRFQRVGRVNSRGRIRPAGRRVLAINSIGISIRRLLKNPPEAANCLQISNVYTRAIFMGRTTSAERAKKVN</sequence>
<dbReference type="AlphaFoldDB" id="A0A5S6Q7S3"/>
<evidence type="ECO:0000313" key="3">
    <source>
        <dbReference type="WBParaSite" id="TMUE_1000003233.1"/>
    </source>
</evidence>